<gene>
    <name evidence="1" type="ORF">SMRZ_LOCUS17270</name>
</gene>
<keyword evidence="2" id="KW-1185">Reference proteome</keyword>
<dbReference type="Proteomes" id="UP000277204">
    <property type="component" value="Unassembled WGS sequence"/>
</dbReference>
<evidence type="ECO:0000313" key="2">
    <source>
        <dbReference type="Proteomes" id="UP000277204"/>
    </source>
</evidence>
<dbReference type="AlphaFoldDB" id="A0A183MMJ5"/>
<name>A0A183MMJ5_9TREM</name>
<evidence type="ECO:0000313" key="1">
    <source>
        <dbReference type="EMBL" id="VDP23435.1"/>
    </source>
</evidence>
<proteinExistence type="predicted"/>
<reference evidence="1 2" key="1">
    <citation type="submission" date="2018-11" db="EMBL/GenBank/DDBJ databases">
        <authorList>
            <consortium name="Pathogen Informatics"/>
        </authorList>
    </citation>
    <scope>NUCLEOTIDE SEQUENCE [LARGE SCALE GENOMIC DNA]</scope>
    <source>
        <strain evidence="1 2">Zambia</strain>
    </source>
</reference>
<organism evidence="1 2">
    <name type="scientific">Schistosoma margrebowiei</name>
    <dbReference type="NCBI Taxonomy" id="48269"/>
    <lineage>
        <taxon>Eukaryota</taxon>
        <taxon>Metazoa</taxon>
        <taxon>Spiralia</taxon>
        <taxon>Lophotrochozoa</taxon>
        <taxon>Platyhelminthes</taxon>
        <taxon>Trematoda</taxon>
        <taxon>Digenea</taxon>
        <taxon>Strigeidida</taxon>
        <taxon>Schistosomatoidea</taxon>
        <taxon>Schistosomatidae</taxon>
        <taxon>Schistosoma</taxon>
    </lineage>
</organism>
<protein>
    <submittedName>
        <fullName evidence="1">Uncharacterized protein</fullName>
    </submittedName>
</protein>
<accession>A0A183MMJ5</accession>
<sequence length="61" mass="6916">MQWTSKKLQAKDTTFNPDNIGDIDFSSEDLEQELLDLLHDDPTLEISNKSSSFDQVSKISV</sequence>
<dbReference type="EMBL" id="UZAI01017332">
    <property type="protein sequence ID" value="VDP23435.1"/>
    <property type="molecule type" value="Genomic_DNA"/>
</dbReference>